<reference evidence="3 4" key="1">
    <citation type="journal article" date="2021" name="Microorganisms">
        <title>Genome Evolution of Filamentous Cyanobacterium Nostoc Species: From Facultative Symbiosis to Free Living.</title>
        <authorList>
            <person name="Huo D."/>
            <person name="Li H."/>
            <person name="Cai F."/>
            <person name="Guo X."/>
            <person name="Qiao Z."/>
            <person name="Wang W."/>
            <person name="Yu G."/>
            <person name="Li R."/>
        </authorList>
    </citation>
    <scope>NUCLEOTIDE SEQUENCE [LARGE SCALE GENOMIC DNA]</scope>
    <source>
        <strain evidence="3 4">CHAB 5714</strain>
    </source>
</reference>
<evidence type="ECO:0000256" key="1">
    <source>
        <dbReference type="ARBA" id="ARBA00022679"/>
    </source>
</evidence>
<evidence type="ECO:0000313" key="4">
    <source>
        <dbReference type="Proteomes" id="UP001199525"/>
    </source>
</evidence>
<gene>
    <name evidence="3" type="ORF">LC586_29720</name>
</gene>
<dbReference type="SUPFAM" id="SSF53901">
    <property type="entry name" value="Thiolase-like"/>
    <property type="match status" value="2"/>
</dbReference>
<dbReference type="Proteomes" id="UP001199525">
    <property type="component" value="Unassembled WGS sequence"/>
</dbReference>
<organism evidence="3 4">
    <name type="scientific">Nostoc favosum CHAB5714</name>
    <dbReference type="NCBI Taxonomy" id="2780399"/>
    <lineage>
        <taxon>Bacteria</taxon>
        <taxon>Bacillati</taxon>
        <taxon>Cyanobacteriota</taxon>
        <taxon>Cyanophyceae</taxon>
        <taxon>Nostocales</taxon>
        <taxon>Nostocaceae</taxon>
        <taxon>Nostoc</taxon>
        <taxon>Nostoc favosum</taxon>
    </lineage>
</organism>
<dbReference type="InterPro" id="IPR016039">
    <property type="entry name" value="Thiolase-like"/>
</dbReference>
<accession>A0ABS8IH71</accession>
<comment type="caution">
    <text evidence="3">The sequence shown here is derived from an EMBL/GenBank/DDBJ whole genome shotgun (WGS) entry which is preliminary data.</text>
</comment>
<feature type="domain" description="Beta-ketoacyl synthase-like N-terminal" evidence="2">
    <location>
        <begin position="3"/>
        <end position="198"/>
    </location>
</feature>
<name>A0ABS8IH71_9NOSO</name>
<keyword evidence="4" id="KW-1185">Reference proteome</keyword>
<dbReference type="PANTHER" id="PTHR11712:SF336">
    <property type="entry name" value="3-OXOACYL-[ACYL-CARRIER-PROTEIN] SYNTHASE, MITOCHONDRIAL"/>
    <property type="match status" value="1"/>
</dbReference>
<dbReference type="EMBL" id="JAIVFQ010000072">
    <property type="protein sequence ID" value="MCC5603259.1"/>
    <property type="molecule type" value="Genomic_DNA"/>
</dbReference>
<dbReference type="Pfam" id="PF00109">
    <property type="entry name" value="ketoacyl-synt"/>
    <property type="match status" value="1"/>
</dbReference>
<evidence type="ECO:0000313" key="3">
    <source>
        <dbReference type="EMBL" id="MCC5603259.1"/>
    </source>
</evidence>
<sequence>MLAITGWGVISPIGIGIDAFTEGCTKKSSGLKPITGYTTDPLPFDEACIIPEFETTKFLGSKGTRSMDRTTGMAVAAVGMALKYSGITVEPKQDRIGVVLGTSTGSIRSISEFTRETLVQERPYLVNPALFPNTVMNCAAGQCAIWHKLKGVNATISGGKLSGLLALRYAALTIRSGYADTLLTGAVEEFCEQTAWAYYHTSSSRQKLPLGEGCAIFVLEKPEIAQANNRKILAEVLGCEFGVYSKININNAKQQAVGLASCIQKLLVSANITPSQIEVIAKCHCEIPVLHRLQDEGLSMALMGMDCAYHFSISDLIGDCFSASAAFQLAALLAFFESLPTAGNRYGLITSVGWDGTVGCMLIRAGGN</sequence>
<protein>
    <recommendedName>
        <fullName evidence="2">Beta-ketoacyl synthase-like N-terminal domain-containing protein</fullName>
    </recommendedName>
</protein>
<dbReference type="Gene3D" id="3.40.47.10">
    <property type="match status" value="1"/>
</dbReference>
<dbReference type="InterPro" id="IPR000794">
    <property type="entry name" value="Beta-ketoacyl_synthase"/>
</dbReference>
<proteinExistence type="predicted"/>
<dbReference type="InterPro" id="IPR014030">
    <property type="entry name" value="Ketoacyl_synth_N"/>
</dbReference>
<keyword evidence="1" id="KW-0808">Transferase</keyword>
<dbReference type="RefSeq" id="WP_229488815.1">
    <property type="nucleotide sequence ID" value="NZ_JAIVFQ010000072.1"/>
</dbReference>
<evidence type="ECO:0000259" key="2">
    <source>
        <dbReference type="Pfam" id="PF00109"/>
    </source>
</evidence>
<dbReference type="PANTHER" id="PTHR11712">
    <property type="entry name" value="POLYKETIDE SYNTHASE-RELATED"/>
    <property type="match status" value="1"/>
</dbReference>